<evidence type="ECO:0000313" key="1">
    <source>
        <dbReference type="EMBL" id="PXX09241.1"/>
    </source>
</evidence>
<organism evidence="1 2">
    <name type="scientific">Mycolicibacterium moriokaense</name>
    <dbReference type="NCBI Taxonomy" id="39691"/>
    <lineage>
        <taxon>Bacteria</taxon>
        <taxon>Bacillati</taxon>
        <taxon>Actinomycetota</taxon>
        <taxon>Actinomycetes</taxon>
        <taxon>Mycobacteriales</taxon>
        <taxon>Mycobacteriaceae</taxon>
        <taxon>Mycolicibacterium</taxon>
    </lineage>
</organism>
<dbReference type="RefSeq" id="WP_110316236.1">
    <property type="nucleotide sequence ID" value="NZ_QJJU01000006.1"/>
</dbReference>
<reference evidence="1 2" key="2">
    <citation type="submission" date="2018-06" db="EMBL/GenBank/DDBJ databases">
        <title>Sequencing of bacterial isolates from soil warming experiment in Harvard Forest, Massachusetts, USA.</title>
        <authorList>
            <person name="Deangelis K.PhD."/>
        </authorList>
    </citation>
    <scope>NUCLEOTIDE SEQUENCE [LARGE SCALE GENOMIC DNA]</scope>
    <source>
        <strain evidence="1 2">GAS496</strain>
    </source>
</reference>
<dbReference type="AlphaFoldDB" id="A0A318HVX4"/>
<keyword evidence="2" id="KW-1185">Reference proteome</keyword>
<sequence>MNAEYPRQNAEFFDFIDRGAAIVSECESDVFHLAKSDGLPPGFWHPTGFMTFEVMSVLGLGLVRLHCWLKGIRRERPNHADIHQHCFDLYSKVLCGRYLEDQYAIVEECAPSSQFSTYSVQPNYGKGYDDLVEMPLPGRIEIIANNVETQAGSAHWLPAGVFHATPIPQSEFCCTLVVMSLPRQGFQDVLIGRKGLDVSRSARVPVAASERKALAKALQGIST</sequence>
<name>A0A318HVX4_9MYCO</name>
<accession>A0A318HVX4</accession>
<evidence type="ECO:0000313" key="2">
    <source>
        <dbReference type="Proteomes" id="UP000247781"/>
    </source>
</evidence>
<proteinExistence type="predicted"/>
<comment type="caution">
    <text evidence="1">The sequence shown here is derived from an EMBL/GenBank/DDBJ whole genome shotgun (WGS) entry which is preliminary data.</text>
</comment>
<dbReference type="Proteomes" id="UP000247781">
    <property type="component" value="Unassembled WGS sequence"/>
</dbReference>
<reference evidence="2" key="1">
    <citation type="submission" date="2018-05" db="EMBL/GenBank/DDBJ databases">
        <authorList>
            <person name="Deangelis K."/>
            <person name="Huntemann M."/>
            <person name="Clum A."/>
            <person name="Pillay M."/>
            <person name="Palaniappan K."/>
            <person name="Varghese N."/>
            <person name="Mikhailova N."/>
            <person name="Stamatis D."/>
            <person name="Reddy T."/>
            <person name="Daum C."/>
            <person name="Shapiro N."/>
            <person name="Ivanova N."/>
            <person name="Kyrpides N."/>
            <person name="Woyke T."/>
        </authorList>
    </citation>
    <scope>NUCLEOTIDE SEQUENCE [LARGE SCALE GENOMIC DNA]</scope>
    <source>
        <strain evidence="2">GAS496</strain>
    </source>
</reference>
<dbReference type="OrthoDB" id="2596042at2"/>
<protein>
    <recommendedName>
        <fullName evidence="3">Cupin</fullName>
    </recommendedName>
</protein>
<dbReference type="EMBL" id="QJJU01000006">
    <property type="protein sequence ID" value="PXX09241.1"/>
    <property type="molecule type" value="Genomic_DNA"/>
</dbReference>
<evidence type="ECO:0008006" key="3">
    <source>
        <dbReference type="Google" id="ProtNLM"/>
    </source>
</evidence>
<gene>
    <name evidence="1" type="ORF">C8E89_106168</name>
</gene>